<name>A0ABS7V511_LEUGE</name>
<keyword evidence="3 6" id="KW-0812">Transmembrane</keyword>
<dbReference type="PROSITE" id="PS50850">
    <property type="entry name" value="MFS"/>
    <property type="match status" value="1"/>
</dbReference>
<feature type="transmembrane region" description="Helical" evidence="6">
    <location>
        <begin position="83"/>
        <end position="103"/>
    </location>
</feature>
<dbReference type="PANTHER" id="PTHR42718:SF9">
    <property type="entry name" value="MAJOR FACILITATOR SUPERFAMILY MULTIDRUG TRANSPORTER MFSC"/>
    <property type="match status" value="1"/>
</dbReference>
<evidence type="ECO:0000313" key="8">
    <source>
        <dbReference type="EMBL" id="MBZ6000193.1"/>
    </source>
</evidence>
<feature type="transmembrane region" description="Helical" evidence="6">
    <location>
        <begin position="53"/>
        <end position="76"/>
    </location>
</feature>
<feature type="domain" description="Major facilitator superfamily (MFS) profile" evidence="7">
    <location>
        <begin position="18"/>
        <end position="452"/>
    </location>
</feature>
<sequence>MSNICHDLERNVMKFYLSIIATGIVSFMGVLVETAMNVTFPTLMNQFKIEPNVVQWLTTGYLVALSILVPMSVVLIKKYKIKSLFISAILFLVLGTLLGAFAVSFEMLIAARAFQGIGTGIALPLMYHIILTQSPKSKLPIMMGLGGMATSIAPAFGPAYGGFMLQTFGWRYIFVGLLPIICFSLIIGICSIESHGIEESSDIKMPLNTLAYLIVAVVSLFLFLSHFKIVFVVISIIAWILFGITNKVHKLIELIILKQRKYTLLLISLLTYQMLLLSVAFIIPNFIQIKMGINPMQAGMFMIPGAFVGAILAPISGNLLNKFKEQYVICLGTALTIIPLIIMICYIEILSYNIFLLLHILMMVGVGVTYTNLMTLSLSKLQVNNLSDGSAINNTLQQIAGAFGTVISAQILTFFLSKNEQIGIVTGSQVSLILISVLLFISLFGSFSALKK</sequence>
<evidence type="ECO:0000256" key="2">
    <source>
        <dbReference type="ARBA" id="ARBA00022448"/>
    </source>
</evidence>
<dbReference type="InterPro" id="IPR011701">
    <property type="entry name" value="MFS"/>
</dbReference>
<dbReference type="InterPro" id="IPR020846">
    <property type="entry name" value="MFS_dom"/>
</dbReference>
<evidence type="ECO:0000256" key="6">
    <source>
        <dbReference type="SAM" id="Phobius"/>
    </source>
</evidence>
<keyword evidence="9" id="KW-1185">Reference proteome</keyword>
<feature type="transmembrane region" description="Helical" evidence="6">
    <location>
        <begin position="169"/>
        <end position="189"/>
    </location>
</feature>
<feature type="transmembrane region" description="Helical" evidence="6">
    <location>
        <begin position="429"/>
        <end position="450"/>
    </location>
</feature>
<evidence type="ECO:0000259" key="7">
    <source>
        <dbReference type="PROSITE" id="PS50850"/>
    </source>
</evidence>
<dbReference type="Gene3D" id="1.20.1250.20">
    <property type="entry name" value="MFS general substrate transporter like domains"/>
    <property type="match status" value="1"/>
</dbReference>
<keyword evidence="2" id="KW-0813">Transport</keyword>
<reference evidence="8 9" key="1">
    <citation type="submission" date="2021-05" db="EMBL/GenBank/DDBJ databases">
        <title>Pangenome of Leuconostoc gelidum warrants species status for Leuconostoc gelidum subsp. gasicomitatum.</title>
        <authorList>
            <person name="Johansson P."/>
            <person name="Sade E."/>
            <person name="Hultman J."/>
            <person name="Auvinen P."/>
            <person name="Bjorkroth J."/>
        </authorList>
    </citation>
    <scope>NUCLEOTIDE SEQUENCE [LARGE SCALE GENOMIC DNA]</scope>
    <source>
        <strain evidence="8 9">AMKR21</strain>
    </source>
</reference>
<comment type="subcellular location">
    <subcellularLocation>
        <location evidence="1">Cell membrane</location>
        <topology evidence="1">Multi-pass membrane protein</topology>
    </subcellularLocation>
</comment>
<protein>
    <submittedName>
        <fullName evidence="8">MFS transporter</fullName>
    </submittedName>
</protein>
<dbReference type="Gene3D" id="1.20.1720.10">
    <property type="entry name" value="Multidrug resistance protein D"/>
    <property type="match status" value="1"/>
</dbReference>
<accession>A0ABS7V511</accession>
<feature type="transmembrane region" description="Helical" evidence="6">
    <location>
        <begin position="396"/>
        <end position="417"/>
    </location>
</feature>
<evidence type="ECO:0000256" key="1">
    <source>
        <dbReference type="ARBA" id="ARBA00004651"/>
    </source>
</evidence>
<organism evidence="8 9">
    <name type="scientific">Leuconostoc gelidum subsp. gelidum</name>
    <dbReference type="NCBI Taxonomy" id="1607839"/>
    <lineage>
        <taxon>Bacteria</taxon>
        <taxon>Bacillati</taxon>
        <taxon>Bacillota</taxon>
        <taxon>Bacilli</taxon>
        <taxon>Lactobacillales</taxon>
        <taxon>Lactobacillaceae</taxon>
        <taxon>Leuconostoc</taxon>
        <taxon>Leuconostoc gelidum group</taxon>
    </lineage>
</organism>
<dbReference type="PRINTS" id="PR01036">
    <property type="entry name" value="TCRTETB"/>
</dbReference>
<feature type="transmembrane region" description="Helical" evidence="6">
    <location>
        <begin position="262"/>
        <end position="287"/>
    </location>
</feature>
<feature type="transmembrane region" description="Helical" evidence="6">
    <location>
        <begin position="354"/>
        <end position="376"/>
    </location>
</feature>
<dbReference type="SUPFAM" id="SSF103473">
    <property type="entry name" value="MFS general substrate transporter"/>
    <property type="match status" value="1"/>
</dbReference>
<comment type="caution">
    <text evidence="8">The sequence shown here is derived from an EMBL/GenBank/DDBJ whole genome shotgun (WGS) entry which is preliminary data.</text>
</comment>
<dbReference type="EMBL" id="JAHBFX010000009">
    <property type="protein sequence ID" value="MBZ6000193.1"/>
    <property type="molecule type" value="Genomic_DNA"/>
</dbReference>
<dbReference type="InterPro" id="IPR036259">
    <property type="entry name" value="MFS_trans_sf"/>
</dbReference>
<proteinExistence type="predicted"/>
<evidence type="ECO:0000256" key="5">
    <source>
        <dbReference type="ARBA" id="ARBA00023136"/>
    </source>
</evidence>
<feature type="transmembrane region" description="Helical" evidence="6">
    <location>
        <begin position="139"/>
        <end position="157"/>
    </location>
</feature>
<dbReference type="Proteomes" id="UP000705994">
    <property type="component" value="Unassembled WGS sequence"/>
</dbReference>
<keyword evidence="5 6" id="KW-0472">Membrane</keyword>
<feature type="transmembrane region" description="Helical" evidence="6">
    <location>
        <begin position="109"/>
        <end position="127"/>
    </location>
</feature>
<dbReference type="PANTHER" id="PTHR42718">
    <property type="entry name" value="MAJOR FACILITATOR SUPERFAMILY MULTIDRUG TRANSPORTER MFSC"/>
    <property type="match status" value="1"/>
</dbReference>
<evidence type="ECO:0000256" key="3">
    <source>
        <dbReference type="ARBA" id="ARBA00022692"/>
    </source>
</evidence>
<feature type="transmembrane region" description="Helical" evidence="6">
    <location>
        <begin position="326"/>
        <end position="347"/>
    </location>
</feature>
<evidence type="ECO:0000256" key="4">
    <source>
        <dbReference type="ARBA" id="ARBA00022989"/>
    </source>
</evidence>
<feature type="transmembrane region" description="Helical" evidence="6">
    <location>
        <begin position="299"/>
        <end position="320"/>
    </location>
</feature>
<feature type="transmembrane region" description="Helical" evidence="6">
    <location>
        <begin position="210"/>
        <end position="242"/>
    </location>
</feature>
<gene>
    <name evidence="8" type="ORF">KIJ07_07230</name>
</gene>
<dbReference type="Pfam" id="PF07690">
    <property type="entry name" value="MFS_1"/>
    <property type="match status" value="1"/>
</dbReference>
<keyword evidence="4 6" id="KW-1133">Transmembrane helix</keyword>
<feature type="transmembrane region" description="Helical" evidence="6">
    <location>
        <begin position="12"/>
        <end position="33"/>
    </location>
</feature>
<evidence type="ECO:0000313" key="9">
    <source>
        <dbReference type="Proteomes" id="UP000705994"/>
    </source>
</evidence>